<reference evidence="1 2" key="1">
    <citation type="submission" date="2018-06" db="EMBL/GenBank/DDBJ databases">
        <authorList>
            <consortium name="Pathogen Informatics"/>
            <person name="Doyle S."/>
        </authorList>
    </citation>
    <scope>NUCLEOTIDE SEQUENCE [LARGE SCALE GENOMIC DNA]</scope>
    <source>
        <strain evidence="1 2">NCTC11546</strain>
    </source>
</reference>
<dbReference type="Proteomes" id="UP000249891">
    <property type="component" value="Unassembled WGS sequence"/>
</dbReference>
<evidence type="ECO:0000313" key="1">
    <source>
        <dbReference type="EMBL" id="SQA78585.1"/>
    </source>
</evidence>
<accession>A0A2X2RW44</accession>
<evidence type="ECO:0000313" key="2">
    <source>
        <dbReference type="Proteomes" id="UP000249891"/>
    </source>
</evidence>
<dbReference type="RefSeq" id="WP_128091677.1">
    <property type="nucleotide sequence ID" value="NZ_UARG01000017.1"/>
</dbReference>
<dbReference type="EMBL" id="UARG01000017">
    <property type="protein sequence ID" value="SQA78585.1"/>
    <property type="molecule type" value="Genomic_DNA"/>
</dbReference>
<protein>
    <submittedName>
        <fullName evidence="1">Uncharacterized protein</fullName>
    </submittedName>
</protein>
<proteinExistence type="predicted"/>
<dbReference type="AlphaFoldDB" id="A0A2X2RW44"/>
<name>A0A2X2RW44_CAPOC</name>
<sequence>MKKVIYYITFLLLFTNCKENTEICMNEPTSLTVIVMNNRMDRKELLYSFKNATQKAMLYKIVDNKKVLVDKYDVANGNVCFGMAGKPLKTFYTSNVETFYLEYNSKVDTLQIKGVYYDDSGCGDNAYLSELYFNHKKIELNLISNHTYLIDNTK</sequence>
<organism evidence="1 2">
    <name type="scientific">Capnocytophaga ochracea</name>
    <dbReference type="NCBI Taxonomy" id="1018"/>
    <lineage>
        <taxon>Bacteria</taxon>
        <taxon>Pseudomonadati</taxon>
        <taxon>Bacteroidota</taxon>
        <taxon>Flavobacteriia</taxon>
        <taxon>Flavobacteriales</taxon>
        <taxon>Flavobacteriaceae</taxon>
        <taxon>Capnocytophaga</taxon>
    </lineage>
</organism>
<gene>
    <name evidence="1" type="ORF">NCTC11546_01825</name>
</gene>